<reference evidence="2 3" key="1">
    <citation type="submission" date="2020-03" db="EMBL/GenBank/DDBJ databases">
        <title>The Isolation and Genome Sequence of a Novel Cyanophage S-H34 from the Huanghai Sea, China.</title>
        <authorList>
            <person name="Jiang T."/>
        </authorList>
    </citation>
    <scope>NUCLEOTIDE SEQUENCE [LARGE SCALE GENOMIC DNA]</scope>
</reference>
<keyword evidence="1" id="KW-0175">Coiled coil</keyword>
<dbReference type="RefSeq" id="YP_010670588.1">
    <property type="nucleotide sequence ID" value="NC_070965.1"/>
</dbReference>
<proteinExistence type="predicted"/>
<sequence length="78" mass="8848">MKRRVEGYPDLTKDSDSGVIDIKGGNDRAAYQRAKAQARAVDDSRAEISELKEELQELSGLKEEMNEIKDLLKQLLRN</sequence>
<evidence type="ECO:0000313" key="3">
    <source>
        <dbReference type="Proteomes" id="UP000501900"/>
    </source>
</evidence>
<evidence type="ECO:0000256" key="1">
    <source>
        <dbReference type="SAM" id="Coils"/>
    </source>
</evidence>
<accession>A0A6G8R684</accession>
<dbReference type="Proteomes" id="UP000501900">
    <property type="component" value="Genome"/>
</dbReference>
<dbReference type="GeneID" id="77946798"/>
<evidence type="ECO:0000313" key="2">
    <source>
        <dbReference type="EMBL" id="QIN96921.1"/>
    </source>
</evidence>
<protein>
    <submittedName>
        <fullName evidence="2">Uncharacterized protein</fullName>
    </submittedName>
</protein>
<dbReference type="KEGG" id="vg:77946798"/>
<keyword evidence="3" id="KW-1185">Reference proteome</keyword>
<dbReference type="EMBL" id="MT162467">
    <property type="protein sequence ID" value="QIN96921.1"/>
    <property type="molecule type" value="Genomic_DNA"/>
</dbReference>
<name>A0A6G8R684_9CAUD</name>
<organism evidence="2 3">
    <name type="scientific">Synechococcus phage S-H34</name>
    <dbReference type="NCBI Taxonomy" id="2718942"/>
    <lineage>
        <taxon>Viruses</taxon>
        <taxon>Duplodnaviria</taxon>
        <taxon>Heunggongvirae</taxon>
        <taxon>Uroviricota</taxon>
        <taxon>Caudoviricetes</taxon>
        <taxon>Pantevenvirales</taxon>
        <taxon>Kyanoviridae</taxon>
        <taxon>Makaravirus</taxon>
        <taxon>Makaravirus thirtyfour</taxon>
    </lineage>
</organism>
<feature type="coiled-coil region" evidence="1">
    <location>
        <begin position="34"/>
        <end position="78"/>
    </location>
</feature>